<feature type="transmembrane region" description="Helical" evidence="4">
    <location>
        <begin position="51"/>
        <end position="70"/>
    </location>
</feature>
<dbReference type="SMART" id="SM00387">
    <property type="entry name" value="HATPase_c"/>
    <property type="match status" value="1"/>
</dbReference>
<dbReference type="EC" id="2.7.13.3" evidence="2"/>
<dbReference type="Pfam" id="PF00512">
    <property type="entry name" value="HisKA"/>
    <property type="match status" value="1"/>
</dbReference>
<proteinExistence type="predicted"/>
<feature type="transmembrane region" description="Helical" evidence="4">
    <location>
        <begin position="76"/>
        <end position="96"/>
    </location>
</feature>
<dbReference type="InterPro" id="IPR003594">
    <property type="entry name" value="HATPase_dom"/>
</dbReference>
<keyword evidence="4" id="KW-0472">Membrane</keyword>
<dbReference type="Gene3D" id="3.30.450.20">
    <property type="entry name" value="PAS domain"/>
    <property type="match status" value="1"/>
</dbReference>
<dbReference type="PANTHER" id="PTHR43065">
    <property type="entry name" value="SENSOR HISTIDINE KINASE"/>
    <property type="match status" value="1"/>
</dbReference>
<dbReference type="InterPro" id="IPR000014">
    <property type="entry name" value="PAS"/>
</dbReference>
<dbReference type="AlphaFoldDB" id="A0A8J2XY18"/>
<dbReference type="CDD" id="cd00082">
    <property type="entry name" value="HisKA"/>
    <property type="match status" value="1"/>
</dbReference>
<evidence type="ECO:0000259" key="5">
    <source>
        <dbReference type="PROSITE" id="PS50109"/>
    </source>
</evidence>
<dbReference type="InterPro" id="IPR003661">
    <property type="entry name" value="HisK_dim/P_dom"/>
</dbReference>
<feature type="domain" description="Histidine kinase" evidence="5">
    <location>
        <begin position="349"/>
        <end position="565"/>
    </location>
</feature>
<dbReference type="InterPro" id="IPR036097">
    <property type="entry name" value="HisK_dim/P_sf"/>
</dbReference>
<dbReference type="GO" id="GO:0000155">
    <property type="term" value="F:phosphorelay sensor kinase activity"/>
    <property type="evidence" value="ECO:0007669"/>
    <property type="project" value="InterPro"/>
</dbReference>
<evidence type="ECO:0000259" key="6">
    <source>
        <dbReference type="PROSITE" id="PS50112"/>
    </source>
</evidence>
<dbReference type="Gene3D" id="1.10.287.130">
    <property type="match status" value="1"/>
</dbReference>
<dbReference type="PANTHER" id="PTHR43065:SF52">
    <property type="entry name" value="SENSOR PROTEIN KINASE PILS"/>
    <property type="match status" value="1"/>
</dbReference>
<dbReference type="InterPro" id="IPR005467">
    <property type="entry name" value="His_kinase_dom"/>
</dbReference>
<comment type="catalytic activity">
    <reaction evidence="1">
        <text>ATP + protein L-histidine = ADP + protein N-phospho-L-histidine.</text>
        <dbReference type="EC" id="2.7.13.3"/>
    </reaction>
</comment>
<dbReference type="Pfam" id="PF25323">
    <property type="entry name" value="6TM_PilS"/>
    <property type="match status" value="1"/>
</dbReference>
<name>A0A8J2XY18_9BURK</name>
<dbReference type="SUPFAM" id="SSF55874">
    <property type="entry name" value="ATPase domain of HSP90 chaperone/DNA topoisomerase II/histidine kinase"/>
    <property type="match status" value="1"/>
</dbReference>
<organism evidence="7 8">
    <name type="scientific">Oxalicibacterium flavum</name>
    <dbReference type="NCBI Taxonomy" id="179467"/>
    <lineage>
        <taxon>Bacteria</taxon>
        <taxon>Pseudomonadati</taxon>
        <taxon>Pseudomonadota</taxon>
        <taxon>Betaproteobacteria</taxon>
        <taxon>Burkholderiales</taxon>
        <taxon>Oxalobacteraceae</taxon>
        <taxon>Oxalicibacterium</taxon>
    </lineage>
</organism>
<evidence type="ECO:0000256" key="4">
    <source>
        <dbReference type="SAM" id="Phobius"/>
    </source>
</evidence>
<dbReference type="InterPro" id="IPR035965">
    <property type="entry name" value="PAS-like_dom_sf"/>
</dbReference>
<feature type="transmembrane region" description="Helical" evidence="4">
    <location>
        <begin position="108"/>
        <end position="136"/>
    </location>
</feature>
<feature type="domain" description="PAS" evidence="6">
    <location>
        <begin position="194"/>
        <end position="232"/>
    </location>
</feature>
<keyword evidence="8" id="KW-1185">Reference proteome</keyword>
<dbReference type="PRINTS" id="PR00344">
    <property type="entry name" value="BCTRLSENSOR"/>
</dbReference>
<evidence type="ECO:0000256" key="1">
    <source>
        <dbReference type="ARBA" id="ARBA00000085"/>
    </source>
</evidence>
<dbReference type="PROSITE" id="PS50109">
    <property type="entry name" value="HIS_KIN"/>
    <property type="match status" value="1"/>
</dbReference>
<keyword evidence="3" id="KW-0597">Phosphoprotein</keyword>
<dbReference type="Pfam" id="PF13188">
    <property type="entry name" value="PAS_8"/>
    <property type="match status" value="1"/>
</dbReference>
<keyword evidence="4" id="KW-0812">Transmembrane</keyword>
<dbReference type="CDD" id="cd00075">
    <property type="entry name" value="HATPase"/>
    <property type="match status" value="1"/>
</dbReference>
<accession>A0A8J2XY18</accession>
<gene>
    <name evidence="7" type="primary">pilS</name>
    <name evidence="7" type="ORF">GCM10007205_16510</name>
</gene>
<comment type="caution">
    <text evidence="7">The sequence shown here is derived from an EMBL/GenBank/DDBJ whole genome shotgun (WGS) entry which is preliminary data.</text>
</comment>
<dbReference type="Proteomes" id="UP000620266">
    <property type="component" value="Unassembled WGS sequence"/>
</dbReference>
<evidence type="ECO:0000256" key="3">
    <source>
        <dbReference type="ARBA" id="ARBA00022553"/>
    </source>
</evidence>
<dbReference type="InterPro" id="IPR004358">
    <property type="entry name" value="Sig_transdc_His_kin-like_C"/>
</dbReference>
<sequence length="570" mass="62763">MTQSRPISGDVRETFWRTLQTFAFTRTVIVALLLGYFGWAGARAARADEYFWGVCIVYMVLALGFALLAAYWRHRFLWQVTVQILVDLAAVSLLYLSVGGLKSGLAILYLFPLAGGAILAPLVLALFFVSIATVVMLAENGYQLLNASADISSTQIGLYCAAFFIIILSINRLADRLIKQESLALGRGKALQVQQAINRLVIEDMEDGVLVIDRNGRILTGNPSAARMLGLSLTAEAAHGRLADLGWLQPIADAYEEWRRKTGAGRTSPTHAPIFLRIRHLDDSTLQGGNTTIVGVRRDPSMHLRLRFVRVDTGGVQEGRVVVFLQDVTEIENQAQQLKLASMGRLTASIAHEVRNPLSAIGHAAALLAEDEADTARQRLLGIINDNVARLNRMIEDILKLSRKADRDQKPLDLGALVEDIVTELREMQKVGPEVIAIAGMRGIRVRFDPLHLREIILNLLTNALRYASGAPGSIRLYVNVIAGHRVELHVRDDGPQMTRAVRAHLFEPFYTTSSKGTGLGLYLARELCMNNGARLNYEYRNDGRGDSEPGQPSGRFVIAFSVDDGMDGQ</sequence>
<dbReference type="RefSeq" id="WP_188395745.1">
    <property type="nucleotide sequence ID" value="NZ_BMCG01000003.1"/>
</dbReference>
<protein>
    <recommendedName>
        <fullName evidence="2">histidine kinase</fullName>
        <ecNumber evidence="2">2.7.13.3</ecNumber>
    </recommendedName>
</protein>
<dbReference type="SMART" id="SM00388">
    <property type="entry name" value="HisKA"/>
    <property type="match status" value="1"/>
</dbReference>
<evidence type="ECO:0000313" key="8">
    <source>
        <dbReference type="Proteomes" id="UP000620266"/>
    </source>
</evidence>
<dbReference type="Pfam" id="PF02518">
    <property type="entry name" value="HATPase_c"/>
    <property type="match status" value="1"/>
</dbReference>
<evidence type="ECO:0000256" key="2">
    <source>
        <dbReference type="ARBA" id="ARBA00012438"/>
    </source>
</evidence>
<dbReference type="SMART" id="SM00091">
    <property type="entry name" value="PAS"/>
    <property type="match status" value="1"/>
</dbReference>
<dbReference type="InterPro" id="IPR036890">
    <property type="entry name" value="HATPase_C_sf"/>
</dbReference>
<feature type="transmembrane region" description="Helical" evidence="4">
    <location>
        <begin position="156"/>
        <end position="174"/>
    </location>
</feature>
<dbReference type="Gene3D" id="3.30.565.10">
    <property type="entry name" value="Histidine kinase-like ATPase, C-terminal domain"/>
    <property type="match status" value="1"/>
</dbReference>
<keyword evidence="4" id="KW-1133">Transmembrane helix</keyword>
<reference evidence="7" key="1">
    <citation type="journal article" date="2014" name="Int. J. Syst. Evol. Microbiol.">
        <title>Complete genome sequence of Corynebacterium casei LMG S-19264T (=DSM 44701T), isolated from a smear-ripened cheese.</title>
        <authorList>
            <consortium name="US DOE Joint Genome Institute (JGI-PGF)"/>
            <person name="Walter F."/>
            <person name="Albersmeier A."/>
            <person name="Kalinowski J."/>
            <person name="Ruckert C."/>
        </authorList>
    </citation>
    <scope>NUCLEOTIDE SEQUENCE</scope>
    <source>
        <strain evidence="7">CCM 7086</strain>
    </source>
</reference>
<dbReference type="PROSITE" id="PS50112">
    <property type="entry name" value="PAS"/>
    <property type="match status" value="1"/>
</dbReference>
<reference evidence="7" key="2">
    <citation type="submission" date="2020-09" db="EMBL/GenBank/DDBJ databases">
        <authorList>
            <person name="Sun Q."/>
            <person name="Sedlacek I."/>
        </authorList>
    </citation>
    <scope>NUCLEOTIDE SEQUENCE</scope>
    <source>
        <strain evidence="7">CCM 7086</strain>
    </source>
</reference>
<dbReference type="SUPFAM" id="SSF55785">
    <property type="entry name" value="PYP-like sensor domain (PAS domain)"/>
    <property type="match status" value="1"/>
</dbReference>
<feature type="transmembrane region" description="Helical" evidence="4">
    <location>
        <begin position="20"/>
        <end position="39"/>
    </location>
</feature>
<dbReference type="EMBL" id="BMCG01000003">
    <property type="protein sequence ID" value="GGC08115.1"/>
    <property type="molecule type" value="Genomic_DNA"/>
</dbReference>
<dbReference type="SUPFAM" id="SSF47384">
    <property type="entry name" value="Homodimeric domain of signal transducing histidine kinase"/>
    <property type="match status" value="1"/>
</dbReference>
<evidence type="ECO:0000313" key="7">
    <source>
        <dbReference type="EMBL" id="GGC08115.1"/>
    </source>
</evidence>
<dbReference type="CDD" id="cd00130">
    <property type="entry name" value="PAS"/>
    <property type="match status" value="1"/>
</dbReference>